<protein>
    <recommendedName>
        <fullName evidence="4">DUF2269 family protein</fullName>
    </recommendedName>
</protein>
<name>A0A7D3XJZ9_9BACL</name>
<dbReference type="AlphaFoldDB" id="A0A7D3XJZ9"/>
<sequence>MFSIYYFLHITGLILWGGTMMSLGLLFWLSKDDIQEGSRWAGKAVRLMNRVVHPSALFILVSGIMMFVEMGLGSDKPFWLIFMERGGTVVLLLSIVWVTLQGNKLKKKLEGKSMKKQVSLTSLCSRYSTSAAVSVLLALVVVLVVSLKIV</sequence>
<organism evidence="2 3">
    <name type="scientific">Kroppenstedtia pulmonis</name>
    <dbReference type="NCBI Taxonomy" id="1380685"/>
    <lineage>
        <taxon>Bacteria</taxon>
        <taxon>Bacillati</taxon>
        <taxon>Bacillota</taxon>
        <taxon>Bacilli</taxon>
        <taxon>Bacillales</taxon>
        <taxon>Thermoactinomycetaceae</taxon>
        <taxon>Kroppenstedtia</taxon>
    </lineage>
</organism>
<dbReference type="EMBL" id="CP048104">
    <property type="protein sequence ID" value="QKG85544.1"/>
    <property type="molecule type" value="Genomic_DNA"/>
</dbReference>
<accession>A0A7D3XJZ9</accession>
<dbReference type="KEGG" id="kpul:GXN76_14560"/>
<proteinExistence type="predicted"/>
<dbReference type="Proteomes" id="UP000503088">
    <property type="component" value="Chromosome"/>
</dbReference>
<feature type="transmembrane region" description="Helical" evidence="1">
    <location>
        <begin position="120"/>
        <end position="147"/>
    </location>
</feature>
<gene>
    <name evidence="2" type="ORF">GXN76_14560</name>
</gene>
<evidence type="ECO:0000313" key="2">
    <source>
        <dbReference type="EMBL" id="QKG85544.1"/>
    </source>
</evidence>
<reference evidence="2 3" key="1">
    <citation type="submission" date="2020-01" db="EMBL/GenBank/DDBJ databases">
        <authorList>
            <person name="Gulvik C.A."/>
            <person name="Batra D.G."/>
        </authorList>
    </citation>
    <scope>NUCLEOTIDE SEQUENCE [LARGE SCALE GENOMIC DNA]</scope>
    <source>
        <strain evidence="2 3">W9323</strain>
    </source>
</reference>
<keyword evidence="3" id="KW-1185">Reference proteome</keyword>
<dbReference type="RefSeq" id="WP_173224292.1">
    <property type="nucleotide sequence ID" value="NZ_CP048104.1"/>
</dbReference>
<feature type="transmembrane region" description="Helical" evidence="1">
    <location>
        <begin position="78"/>
        <end position="100"/>
    </location>
</feature>
<feature type="transmembrane region" description="Helical" evidence="1">
    <location>
        <begin position="51"/>
        <end position="72"/>
    </location>
</feature>
<feature type="transmembrane region" description="Helical" evidence="1">
    <location>
        <begin position="6"/>
        <end position="30"/>
    </location>
</feature>
<evidence type="ECO:0000256" key="1">
    <source>
        <dbReference type="SAM" id="Phobius"/>
    </source>
</evidence>
<keyword evidence="1" id="KW-0472">Membrane</keyword>
<evidence type="ECO:0000313" key="3">
    <source>
        <dbReference type="Proteomes" id="UP000503088"/>
    </source>
</evidence>
<keyword evidence="1" id="KW-1133">Transmembrane helix</keyword>
<keyword evidence="1" id="KW-0812">Transmembrane</keyword>
<evidence type="ECO:0008006" key="4">
    <source>
        <dbReference type="Google" id="ProtNLM"/>
    </source>
</evidence>